<evidence type="ECO:0000256" key="1">
    <source>
        <dbReference type="ARBA" id="ARBA00049360"/>
    </source>
</evidence>
<sequence length="193" mass="21733">MDIGGQDLTDFLMKLLIEKGYSFTTSAEREIVRDIKEKLCLISSQYDEEMKTIKESSYELPDGNVITVGNEKLGCPEAMFRPSLIGREQIGLDQAIANCIRNCDINLRKDLYCNIVIGGGNSMFSGFDQRLTKELTLTAPNELPVKVCAKENRKYSAFIGGSILSSLTPFQEMWFSKEQYDEHGPTLVHKKCN</sequence>
<evidence type="ECO:0000256" key="2">
    <source>
        <dbReference type="RuleBase" id="RU000487"/>
    </source>
</evidence>
<dbReference type="FunFam" id="3.90.640.10:FF:000047">
    <property type="entry name" value="Actin, alpha skeletal muscle"/>
    <property type="match status" value="1"/>
</dbReference>
<gene>
    <name evidence="3" type="ORF">RFI_28411</name>
</gene>
<dbReference type="InterPro" id="IPR043129">
    <property type="entry name" value="ATPase_NBD"/>
</dbReference>
<evidence type="ECO:0000313" key="3">
    <source>
        <dbReference type="EMBL" id="ETO08976.1"/>
    </source>
</evidence>
<dbReference type="Proteomes" id="UP000023152">
    <property type="component" value="Unassembled WGS sequence"/>
</dbReference>
<comment type="catalytic activity">
    <reaction evidence="1">
        <text>ATP + H2O = ADP + phosphate + H(+)</text>
        <dbReference type="Rhea" id="RHEA:13065"/>
        <dbReference type="ChEBI" id="CHEBI:15377"/>
        <dbReference type="ChEBI" id="CHEBI:15378"/>
        <dbReference type="ChEBI" id="CHEBI:30616"/>
        <dbReference type="ChEBI" id="CHEBI:43474"/>
        <dbReference type="ChEBI" id="CHEBI:456216"/>
    </reaction>
</comment>
<keyword evidence="4" id="KW-1185">Reference proteome</keyword>
<evidence type="ECO:0000313" key="4">
    <source>
        <dbReference type="Proteomes" id="UP000023152"/>
    </source>
</evidence>
<dbReference type="Gene3D" id="3.90.640.10">
    <property type="entry name" value="Actin, Chain A, domain 4"/>
    <property type="match status" value="1"/>
</dbReference>
<comment type="similarity">
    <text evidence="2">Belongs to the actin family.</text>
</comment>
<accession>X6M5S4</accession>
<protein>
    <submittedName>
        <fullName evidence="3">Actin</fullName>
    </submittedName>
</protein>
<dbReference type="Pfam" id="PF00022">
    <property type="entry name" value="Actin"/>
    <property type="match status" value="1"/>
</dbReference>
<name>X6M5S4_RETFI</name>
<dbReference type="EMBL" id="ASPP01024496">
    <property type="protein sequence ID" value="ETO08976.1"/>
    <property type="molecule type" value="Genomic_DNA"/>
</dbReference>
<dbReference type="OrthoDB" id="5132116at2759"/>
<dbReference type="Gene3D" id="3.30.420.40">
    <property type="match status" value="2"/>
</dbReference>
<dbReference type="AlphaFoldDB" id="X6M5S4"/>
<dbReference type="InterPro" id="IPR004000">
    <property type="entry name" value="Actin"/>
</dbReference>
<dbReference type="PANTHER" id="PTHR11937">
    <property type="entry name" value="ACTIN"/>
    <property type="match status" value="1"/>
</dbReference>
<proteinExistence type="inferred from homology"/>
<reference evidence="3 4" key="1">
    <citation type="journal article" date="2013" name="Curr. Biol.">
        <title>The Genome of the Foraminiferan Reticulomyxa filosa.</title>
        <authorList>
            <person name="Glockner G."/>
            <person name="Hulsmann N."/>
            <person name="Schleicher M."/>
            <person name="Noegel A.A."/>
            <person name="Eichinger L."/>
            <person name="Gallinger C."/>
            <person name="Pawlowski J."/>
            <person name="Sierra R."/>
            <person name="Euteneuer U."/>
            <person name="Pillet L."/>
            <person name="Moustafa A."/>
            <person name="Platzer M."/>
            <person name="Groth M."/>
            <person name="Szafranski K."/>
            <person name="Schliwa M."/>
        </authorList>
    </citation>
    <scope>NUCLEOTIDE SEQUENCE [LARGE SCALE GENOMIC DNA]</scope>
</reference>
<comment type="caution">
    <text evidence="3">The sequence shown here is derived from an EMBL/GenBank/DDBJ whole genome shotgun (WGS) entry which is preliminary data.</text>
</comment>
<dbReference type="OMA" id="ANCIRNC"/>
<dbReference type="SUPFAM" id="SSF53067">
    <property type="entry name" value="Actin-like ATPase domain"/>
    <property type="match status" value="1"/>
</dbReference>
<organism evidence="3 4">
    <name type="scientific">Reticulomyxa filosa</name>
    <dbReference type="NCBI Taxonomy" id="46433"/>
    <lineage>
        <taxon>Eukaryota</taxon>
        <taxon>Sar</taxon>
        <taxon>Rhizaria</taxon>
        <taxon>Retaria</taxon>
        <taxon>Foraminifera</taxon>
        <taxon>Monothalamids</taxon>
        <taxon>Reticulomyxidae</taxon>
        <taxon>Reticulomyxa</taxon>
    </lineage>
</organism>
<dbReference type="SMART" id="SM00268">
    <property type="entry name" value="ACTIN"/>
    <property type="match status" value="1"/>
</dbReference>